<evidence type="ECO:0000259" key="1">
    <source>
        <dbReference type="SMART" id="SM01321"/>
    </source>
</evidence>
<dbReference type="EMBL" id="JBHTIV010000005">
    <property type="protein sequence ID" value="MFD0931579.1"/>
    <property type="molecule type" value="Genomic_DNA"/>
</dbReference>
<dbReference type="SMART" id="SM01321">
    <property type="entry name" value="Y1_Tnp"/>
    <property type="match status" value="1"/>
</dbReference>
<dbReference type="SUPFAM" id="SSF143422">
    <property type="entry name" value="Transposase IS200-like"/>
    <property type="match status" value="1"/>
</dbReference>
<comment type="caution">
    <text evidence="2">The sequence shown here is derived from an EMBL/GenBank/DDBJ whole genome shotgun (WGS) entry which is preliminary data.</text>
</comment>
<dbReference type="InterPro" id="IPR036515">
    <property type="entry name" value="Transposase_17_sf"/>
</dbReference>
<evidence type="ECO:0000313" key="3">
    <source>
        <dbReference type="Proteomes" id="UP001597049"/>
    </source>
</evidence>
<name>A0ABW3GMY7_9FLAO</name>
<organism evidence="2 3">
    <name type="scientific">Psychroflexus salinarum</name>
    <dbReference type="NCBI Taxonomy" id="546024"/>
    <lineage>
        <taxon>Bacteria</taxon>
        <taxon>Pseudomonadati</taxon>
        <taxon>Bacteroidota</taxon>
        <taxon>Flavobacteriia</taxon>
        <taxon>Flavobacteriales</taxon>
        <taxon>Flavobacteriaceae</taxon>
        <taxon>Psychroflexus</taxon>
    </lineage>
</organism>
<dbReference type="Pfam" id="PF01797">
    <property type="entry name" value="Y1_Tnp"/>
    <property type="match status" value="1"/>
</dbReference>
<dbReference type="Proteomes" id="UP001597049">
    <property type="component" value="Unassembled WGS sequence"/>
</dbReference>
<protein>
    <submittedName>
        <fullName evidence="2">Transposase</fullName>
    </submittedName>
</protein>
<dbReference type="NCBIfam" id="NF047646">
    <property type="entry name" value="REP_Tyr_transpos"/>
    <property type="match status" value="1"/>
</dbReference>
<dbReference type="PANTHER" id="PTHR36966">
    <property type="entry name" value="REP-ASSOCIATED TYROSINE TRANSPOSASE"/>
    <property type="match status" value="1"/>
</dbReference>
<reference evidence="3" key="1">
    <citation type="journal article" date="2019" name="Int. J. Syst. Evol. Microbiol.">
        <title>The Global Catalogue of Microorganisms (GCM) 10K type strain sequencing project: providing services to taxonomists for standard genome sequencing and annotation.</title>
        <authorList>
            <consortium name="The Broad Institute Genomics Platform"/>
            <consortium name="The Broad Institute Genome Sequencing Center for Infectious Disease"/>
            <person name="Wu L."/>
            <person name="Ma J."/>
        </authorList>
    </citation>
    <scope>NUCLEOTIDE SEQUENCE [LARGE SCALE GENOMIC DNA]</scope>
    <source>
        <strain evidence="3">CCUG 56752</strain>
    </source>
</reference>
<evidence type="ECO:0000313" key="2">
    <source>
        <dbReference type="EMBL" id="MFD0931579.1"/>
    </source>
</evidence>
<keyword evidence="3" id="KW-1185">Reference proteome</keyword>
<dbReference type="InterPro" id="IPR052715">
    <property type="entry name" value="RAYT_transposase"/>
</dbReference>
<sequence length="188" mass="21897">MSRNYKFHNPEGLYFVSFAVVEWLYVFTKKEYIDIVLDSLSFCQKHKGMEIAAWCLMTNHVHLIFRSIGGLHPANLLGDFKRFTSKAIVKCIASHPKENRKEFLLGQFKKAAQKASNVNDYQFWRHDNQPIELWSNKVIAQKINYVHQNPVKAGLVLRPENYKYSSAKDYSGEKGLLDDIMVFRNFGM</sequence>
<accession>A0ABW3GMY7</accession>
<dbReference type="PANTHER" id="PTHR36966:SF1">
    <property type="entry name" value="REP-ASSOCIATED TYROSINE TRANSPOSASE"/>
    <property type="match status" value="1"/>
</dbReference>
<dbReference type="RefSeq" id="WP_379656912.1">
    <property type="nucleotide sequence ID" value="NZ_JBHTIV010000005.1"/>
</dbReference>
<feature type="domain" description="Transposase IS200-like" evidence="1">
    <location>
        <begin position="9"/>
        <end position="128"/>
    </location>
</feature>
<proteinExistence type="predicted"/>
<gene>
    <name evidence="2" type="ORF">ACFQ0R_03100</name>
</gene>
<dbReference type="InterPro" id="IPR002686">
    <property type="entry name" value="Transposase_17"/>
</dbReference>
<dbReference type="Gene3D" id="3.30.70.1290">
    <property type="entry name" value="Transposase IS200-like"/>
    <property type="match status" value="1"/>
</dbReference>